<dbReference type="InterPro" id="IPR002937">
    <property type="entry name" value="Amino_oxidase"/>
</dbReference>
<protein>
    <submittedName>
        <fullName evidence="2">Amine oxidase</fullName>
    </submittedName>
</protein>
<dbReference type="Proteomes" id="UP000276103">
    <property type="component" value="Unassembled WGS sequence"/>
</dbReference>
<dbReference type="Gene3D" id="3.90.660.10">
    <property type="match status" value="1"/>
</dbReference>
<feature type="domain" description="Amine oxidase" evidence="1">
    <location>
        <begin position="35"/>
        <end position="525"/>
    </location>
</feature>
<dbReference type="Pfam" id="PF01593">
    <property type="entry name" value="Amino_oxidase"/>
    <property type="match status" value="1"/>
</dbReference>
<dbReference type="Gene3D" id="1.20.1440.240">
    <property type="match status" value="1"/>
</dbReference>
<dbReference type="SUPFAM" id="SSF51905">
    <property type="entry name" value="FAD/NAD(P)-binding domain"/>
    <property type="match status" value="1"/>
</dbReference>
<dbReference type="InterPro" id="IPR036188">
    <property type="entry name" value="FAD/NAD-bd_sf"/>
</dbReference>
<proteinExistence type="predicted"/>
<organism evidence="2 3">
    <name type="scientific">Trichormus variabilis SAG 1403-4b</name>
    <dbReference type="NCBI Taxonomy" id="447716"/>
    <lineage>
        <taxon>Bacteria</taxon>
        <taxon>Bacillati</taxon>
        <taxon>Cyanobacteriota</taxon>
        <taxon>Cyanophyceae</taxon>
        <taxon>Nostocales</taxon>
        <taxon>Nostocaceae</taxon>
        <taxon>Trichormus</taxon>
    </lineage>
</organism>
<evidence type="ECO:0000313" key="2">
    <source>
        <dbReference type="EMBL" id="RUS93243.1"/>
    </source>
</evidence>
<dbReference type="PANTHER" id="PTHR10742">
    <property type="entry name" value="FLAVIN MONOAMINE OXIDASE"/>
    <property type="match status" value="1"/>
</dbReference>
<evidence type="ECO:0000313" key="3">
    <source>
        <dbReference type="Proteomes" id="UP000276103"/>
    </source>
</evidence>
<dbReference type="InterPro" id="IPR050281">
    <property type="entry name" value="Flavin_monoamine_oxidase"/>
</dbReference>
<dbReference type="GO" id="GO:0016491">
    <property type="term" value="F:oxidoreductase activity"/>
    <property type="evidence" value="ECO:0007669"/>
    <property type="project" value="InterPro"/>
</dbReference>
<dbReference type="Gene3D" id="3.50.50.60">
    <property type="entry name" value="FAD/NAD(P)-binding domain"/>
    <property type="match status" value="1"/>
</dbReference>
<accession>A0A3S1A4K6</accession>
<keyword evidence="3" id="KW-1185">Reference proteome</keyword>
<gene>
    <name evidence="2" type="ORF">DSM107003_45590</name>
</gene>
<sequence>MAANSTHNITTMTSTEQVIDPSQIIDVAIVGGGVSGAYTAWRLKTSHEFAKVHLYELSDRIGGRLLSVPMPEMPNVIAEFGGMGFLGCQEIVSQLVTHLNIPSKPFPVGSPNNLYYLRGKHLYQREEDVTDPKKVPYNLRKDEQGINPGELTTKAFLQLIPELKNIQPGDKASLEKWQHLRETLQVDGQYLYNMGLWELLLKALSHEAYKFSADANGYFSDYGTWNAAQAIEVQMVNPGLKSRDAWNDAKTLQQGYQQLPETLAAEFQKHNGQIHLQHRLISFVPHGSSKNPLLKLTFEDRTQKHQVTVFTKHLILAMPKRSLELLDQNNFFFQNPQLRRNLQAVTTDPAFKLFLCYPHPWWKKLNIQDGTSITDLPIRNCFYFGTEGEQKWGKTLPNPQKLNSLMLASFTDGKATNFWQAMTESCIYSDQELLTPSANMVFTAQQQLKELHNLEDLPKPYAAFYVDWTKDPYGGGWHTWNPLCKPWEIMPQIRRPMAEQNIYICGDCYSNVQGWVQGALNSAEKVLQDHFNLTWPDWLNKNYNLGS</sequence>
<name>A0A3S1A4K6_ANAVA</name>
<evidence type="ECO:0000259" key="1">
    <source>
        <dbReference type="Pfam" id="PF01593"/>
    </source>
</evidence>
<dbReference type="PANTHER" id="PTHR10742:SF410">
    <property type="entry name" value="LYSINE-SPECIFIC HISTONE DEMETHYLASE 2"/>
    <property type="match status" value="1"/>
</dbReference>
<dbReference type="EMBL" id="RSCM01000020">
    <property type="protein sequence ID" value="RUS93243.1"/>
    <property type="molecule type" value="Genomic_DNA"/>
</dbReference>
<dbReference type="SUPFAM" id="SSF54373">
    <property type="entry name" value="FAD-linked reductases, C-terminal domain"/>
    <property type="match status" value="1"/>
</dbReference>
<reference evidence="2 3" key="1">
    <citation type="journal article" date="2019" name="Genome Biol. Evol.">
        <title>Day and night: Metabolic profiles and evolutionary relationships of six axenic non-marine cyanobacteria.</title>
        <authorList>
            <person name="Will S.E."/>
            <person name="Henke P."/>
            <person name="Boedeker C."/>
            <person name="Huang S."/>
            <person name="Brinkmann H."/>
            <person name="Rohde M."/>
            <person name="Jarek M."/>
            <person name="Friedl T."/>
            <person name="Seufert S."/>
            <person name="Schumacher M."/>
            <person name="Overmann J."/>
            <person name="Neumann-Schaal M."/>
            <person name="Petersen J."/>
        </authorList>
    </citation>
    <scope>NUCLEOTIDE SEQUENCE [LARGE SCALE GENOMIC DNA]</scope>
    <source>
        <strain evidence="2 3">SAG 1403-4b</strain>
    </source>
</reference>
<comment type="caution">
    <text evidence="2">The sequence shown here is derived from an EMBL/GenBank/DDBJ whole genome shotgun (WGS) entry which is preliminary data.</text>
</comment>
<dbReference type="AlphaFoldDB" id="A0A3S1A4K6"/>